<dbReference type="Gene3D" id="3.40.190.10">
    <property type="entry name" value="Periplasmic binding protein-like II"/>
    <property type="match status" value="1"/>
</dbReference>
<reference evidence="4" key="1">
    <citation type="submission" date="2018-10" db="EMBL/GenBank/DDBJ databases">
        <authorList>
            <person name="Peiro R."/>
            <person name="Begona"/>
            <person name="Cbmso G."/>
            <person name="Lopez M."/>
            <person name="Gonzalez S."/>
            <person name="Sacristan E."/>
            <person name="Castillo E."/>
        </authorList>
    </citation>
    <scope>NUCLEOTIDE SEQUENCE [LARGE SCALE GENOMIC DNA]</scope>
</reference>
<dbReference type="InterPro" id="IPR006311">
    <property type="entry name" value="TAT_signal"/>
</dbReference>
<protein>
    <recommendedName>
        <fullName evidence="5">ABC transporter substrate-binding protein</fullName>
    </recommendedName>
</protein>
<evidence type="ECO:0000313" key="3">
    <source>
        <dbReference type="EMBL" id="VCU11159.1"/>
    </source>
</evidence>
<comment type="similarity">
    <text evidence="1">Belongs to the UPF0065 (bug) family.</text>
</comment>
<dbReference type="Pfam" id="PF03401">
    <property type="entry name" value="TctC"/>
    <property type="match status" value="1"/>
</dbReference>
<dbReference type="PIRSF" id="PIRSF017082">
    <property type="entry name" value="YflP"/>
    <property type="match status" value="1"/>
</dbReference>
<accession>A0A3S4BJ40</accession>
<evidence type="ECO:0008006" key="5">
    <source>
        <dbReference type="Google" id="ProtNLM"/>
    </source>
</evidence>
<dbReference type="InterPro" id="IPR005064">
    <property type="entry name" value="BUG"/>
</dbReference>
<feature type="chain" id="PRO_5018538729" description="ABC transporter substrate-binding protein" evidence="2">
    <location>
        <begin position="38"/>
        <end position="344"/>
    </location>
</feature>
<dbReference type="SUPFAM" id="SSF53850">
    <property type="entry name" value="Periplasmic binding protein-like II"/>
    <property type="match status" value="1"/>
</dbReference>
<dbReference type="RefSeq" id="WP_129611170.1">
    <property type="nucleotide sequence ID" value="NZ_UWOC01000191.1"/>
</dbReference>
<keyword evidence="2" id="KW-0732">Signal</keyword>
<dbReference type="PANTHER" id="PTHR42928">
    <property type="entry name" value="TRICARBOXYLATE-BINDING PROTEIN"/>
    <property type="match status" value="1"/>
</dbReference>
<name>A0A3S4BJ40_9BRAD</name>
<organism evidence="3 4">
    <name type="scientific">Rhodoplanes serenus</name>
    <dbReference type="NCBI Taxonomy" id="200615"/>
    <lineage>
        <taxon>Bacteria</taxon>
        <taxon>Pseudomonadati</taxon>
        <taxon>Pseudomonadota</taxon>
        <taxon>Alphaproteobacteria</taxon>
        <taxon>Hyphomicrobiales</taxon>
        <taxon>Nitrobacteraceae</taxon>
        <taxon>Rhodoplanes</taxon>
    </lineage>
</organism>
<dbReference type="OrthoDB" id="7375033at2"/>
<dbReference type="PROSITE" id="PS51318">
    <property type="entry name" value="TAT"/>
    <property type="match status" value="1"/>
</dbReference>
<evidence type="ECO:0000313" key="4">
    <source>
        <dbReference type="Proteomes" id="UP000289200"/>
    </source>
</evidence>
<evidence type="ECO:0000256" key="1">
    <source>
        <dbReference type="ARBA" id="ARBA00006987"/>
    </source>
</evidence>
<dbReference type="PANTHER" id="PTHR42928:SF5">
    <property type="entry name" value="BLR1237 PROTEIN"/>
    <property type="match status" value="1"/>
</dbReference>
<feature type="signal peptide" evidence="2">
    <location>
        <begin position="1"/>
        <end position="37"/>
    </location>
</feature>
<dbReference type="CDD" id="cd13578">
    <property type="entry name" value="PBP2_Bug27"/>
    <property type="match status" value="1"/>
</dbReference>
<proteinExistence type="inferred from homology"/>
<dbReference type="InterPro" id="IPR042100">
    <property type="entry name" value="Bug_dom1"/>
</dbReference>
<keyword evidence="4" id="KW-1185">Reference proteome</keyword>
<dbReference type="AlphaFoldDB" id="A0A3S4BJ40"/>
<dbReference type="EMBL" id="UWOC01000191">
    <property type="protein sequence ID" value="VCU11159.1"/>
    <property type="molecule type" value="Genomic_DNA"/>
</dbReference>
<sequence length="344" mass="35476">MTSSQPTSSSTPSLSRRLALATLALPLLLAVPPPAAAQAPAQVPTQSWPSKPVRVLVPYAAGGAVDVLARTLGQALAKPWGQQLVVDNRPGAGGIIASQALIQSAPDGTTLLLVASGHPLNQFFYPKLPYDTFADFTPITEIAYSPLTINVAGNSPYKSLTALLDEARAKPGALSYGMSGIGTSAHLAGELLNHTAKVKIVPIPYKGGAPALMAVIAGEIPLSVNPMAEVVGQLQGGTVRALAVTTAQRSPALPDVPTVAEQGVPGFDSVVWWGLLGPKGMDSALIAKIQADVAAALKDPAVVEYLKKTGSFAVGSTPQAFDAYMRAEAEKWGPVVKAANIKLD</sequence>
<gene>
    <name evidence="3" type="ORF">RHODGE_RHODGE_04365</name>
</gene>
<evidence type="ECO:0000256" key="2">
    <source>
        <dbReference type="SAM" id="SignalP"/>
    </source>
</evidence>
<dbReference type="Proteomes" id="UP000289200">
    <property type="component" value="Unassembled WGS sequence"/>
</dbReference>
<comment type="caution">
    <text evidence="3">The sequence shown here is derived from an EMBL/GenBank/DDBJ whole genome shotgun (WGS) entry which is preliminary data.</text>
</comment>
<dbReference type="Gene3D" id="3.40.190.150">
    <property type="entry name" value="Bordetella uptake gene, domain 1"/>
    <property type="match status" value="1"/>
</dbReference>